<protein>
    <submittedName>
        <fullName evidence="1">Uncharacterized protein</fullName>
    </submittedName>
</protein>
<evidence type="ECO:0000313" key="1">
    <source>
        <dbReference type="EMBL" id="MBM7587035.1"/>
    </source>
</evidence>
<keyword evidence="2" id="KW-1185">Reference proteome</keyword>
<dbReference type="RefSeq" id="WP_205174189.1">
    <property type="nucleotide sequence ID" value="NZ_JAFBDZ010000003.1"/>
</dbReference>
<accession>A0ABS2NGV1</accession>
<organism evidence="1 2">
    <name type="scientific">Rossellomorea pakistanensis</name>
    <dbReference type="NCBI Taxonomy" id="992288"/>
    <lineage>
        <taxon>Bacteria</taxon>
        <taxon>Bacillati</taxon>
        <taxon>Bacillota</taxon>
        <taxon>Bacilli</taxon>
        <taxon>Bacillales</taxon>
        <taxon>Bacillaceae</taxon>
        <taxon>Rossellomorea</taxon>
    </lineage>
</organism>
<proteinExistence type="predicted"/>
<dbReference type="EMBL" id="JAFBDZ010000003">
    <property type="protein sequence ID" value="MBM7587035.1"/>
    <property type="molecule type" value="Genomic_DNA"/>
</dbReference>
<dbReference type="Proteomes" id="UP001646157">
    <property type="component" value="Unassembled WGS sequence"/>
</dbReference>
<evidence type="ECO:0000313" key="2">
    <source>
        <dbReference type="Proteomes" id="UP001646157"/>
    </source>
</evidence>
<name>A0ABS2NGV1_9BACI</name>
<reference evidence="1 2" key="1">
    <citation type="submission" date="2021-01" db="EMBL/GenBank/DDBJ databases">
        <title>Genomic Encyclopedia of Type Strains, Phase IV (KMG-IV): sequencing the most valuable type-strain genomes for metagenomic binning, comparative biology and taxonomic classification.</title>
        <authorList>
            <person name="Goeker M."/>
        </authorList>
    </citation>
    <scope>NUCLEOTIDE SEQUENCE [LARGE SCALE GENOMIC DNA]</scope>
    <source>
        <strain evidence="1 2">DSM 24834</strain>
    </source>
</reference>
<sequence length="45" mass="5229">MNKFWNIRKSENASEAGLFPISKEILEFIDRVVRNVEMSSKGEEV</sequence>
<gene>
    <name evidence="1" type="ORF">JOC86_003587</name>
</gene>
<comment type="caution">
    <text evidence="1">The sequence shown here is derived from an EMBL/GenBank/DDBJ whole genome shotgun (WGS) entry which is preliminary data.</text>
</comment>